<dbReference type="PANTHER" id="PTHR24322">
    <property type="entry name" value="PKSB"/>
    <property type="match status" value="1"/>
</dbReference>
<reference evidence="3" key="1">
    <citation type="submission" date="2018-05" db="EMBL/GenBank/DDBJ databases">
        <authorList>
            <person name="Lanie J.A."/>
            <person name="Ng W.-L."/>
            <person name="Kazmierczak K.M."/>
            <person name="Andrzejewski T.M."/>
            <person name="Davidsen T.M."/>
            <person name="Wayne K.J."/>
            <person name="Tettelin H."/>
            <person name="Glass J.I."/>
            <person name="Rusch D."/>
            <person name="Podicherti R."/>
            <person name="Tsui H.-C.T."/>
            <person name="Winkler M.E."/>
        </authorList>
    </citation>
    <scope>NUCLEOTIDE SEQUENCE</scope>
</reference>
<gene>
    <name evidence="3" type="ORF">METZ01_LOCUS62646</name>
</gene>
<dbReference type="PRINTS" id="PR00080">
    <property type="entry name" value="SDRFAMILY"/>
</dbReference>
<dbReference type="PANTHER" id="PTHR24322:SF736">
    <property type="entry name" value="RETINOL DEHYDROGENASE 10"/>
    <property type="match status" value="1"/>
</dbReference>
<dbReference type="Pfam" id="PF00106">
    <property type="entry name" value="adh_short"/>
    <property type="match status" value="1"/>
</dbReference>
<evidence type="ECO:0000313" key="3">
    <source>
        <dbReference type="EMBL" id="SVA09792.1"/>
    </source>
</evidence>
<dbReference type="PRINTS" id="PR00081">
    <property type="entry name" value="GDHRDH"/>
</dbReference>
<evidence type="ECO:0008006" key="4">
    <source>
        <dbReference type="Google" id="ProtNLM"/>
    </source>
</evidence>
<comment type="similarity">
    <text evidence="1">Belongs to the short-chain dehydrogenases/reductases (SDR) family.</text>
</comment>
<accession>A0A381T0N2</accession>
<dbReference type="InterPro" id="IPR036291">
    <property type="entry name" value="NAD(P)-bd_dom_sf"/>
</dbReference>
<dbReference type="InterPro" id="IPR002347">
    <property type="entry name" value="SDR_fam"/>
</dbReference>
<proteinExistence type="inferred from homology"/>
<name>A0A381T0N2_9ZZZZ</name>
<organism evidence="3">
    <name type="scientific">marine metagenome</name>
    <dbReference type="NCBI Taxonomy" id="408172"/>
    <lineage>
        <taxon>unclassified sequences</taxon>
        <taxon>metagenomes</taxon>
        <taxon>ecological metagenomes</taxon>
    </lineage>
</organism>
<dbReference type="EMBL" id="UINC01003852">
    <property type="protein sequence ID" value="SVA09792.1"/>
    <property type="molecule type" value="Genomic_DNA"/>
</dbReference>
<keyword evidence="2" id="KW-0560">Oxidoreductase</keyword>
<dbReference type="CDD" id="cd05233">
    <property type="entry name" value="SDR_c"/>
    <property type="match status" value="1"/>
</dbReference>
<evidence type="ECO:0000256" key="2">
    <source>
        <dbReference type="ARBA" id="ARBA00023002"/>
    </source>
</evidence>
<dbReference type="Gene3D" id="3.40.50.720">
    <property type="entry name" value="NAD(P)-binding Rossmann-like Domain"/>
    <property type="match status" value="1"/>
</dbReference>
<protein>
    <recommendedName>
        <fullName evidence="4">Short-chain dehydrogenase</fullName>
    </recommendedName>
</protein>
<sequence length="313" mass="34424">MDSFENKIAVVTGGGAGMGRELVRQLAKEGCDIALCDVMEENMQETVDIVSSESPEVKITSFKCDVSLEGDVFSFKDKVIEEHKTDHINLLFNNAGIGGGGSFLQGDQEEWEKTFAICWHGVYYCSRAFMPYLVASAEGHIINTSSVNGFWASLGGFPHTSYSAAKFAVKGFTEALIQDLRLNAPHVNASVVMPGHIGTSIALNSGKILGHADAEELSDEEIEEMKKVWISLGAPVHNYSNDQIRQMVKERRESFKTNAPTSAAQAAEIILNGVKEKRWRILVGDDAKNLDKKVRENPEKAYDPDFVSPFSIE</sequence>
<dbReference type="SUPFAM" id="SSF51735">
    <property type="entry name" value="NAD(P)-binding Rossmann-fold domains"/>
    <property type="match status" value="1"/>
</dbReference>
<dbReference type="AlphaFoldDB" id="A0A381T0N2"/>
<dbReference type="GO" id="GO:0016616">
    <property type="term" value="F:oxidoreductase activity, acting on the CH-OH group of donors, NAD or NADP as acceptor"/>
    <property type="evidence" value="ECO:0007669"/>
    <property type="project" value="TreeGrafter"/>
</dbReference>
<evidence type="ECO:0000256" key="1">
    <source>
        <dbReference type="ARBA" id="ARBA00006484"/>
    </source>
</evidence>